<reference evidence="3" key="1">
    <citation type="journal article" date="2020" name="mSystems">
        <title>Genome- and Community-Level Interaction Insights into Carbon Utilization and Element Cycling Functions of Hydrothermarchaeota in Hydrothermal Sediment.</title>
        <authorList>
            <person name="Zhou Z."/>
            <person name="Liu Y."/>
            <person name="Xu W."/>
            <person name="Pan J."/>
            <person name="Luo Z.H."/>
            <person name="Li M."/>
        </authorList>
    </citation>
    <scope>NUCLEOTIDE SEQUENCE [LARGE SCALE GENOMIC DNA]</scope>
    <source>
        <strain evidence="4">SpSt-10</strain>
        <strain evidence="3">SpSt-62</strain>
        <strain evidence="2">SpSt-97</strain>
    </source>
</reference>
<name>A0A7C4W439_9EURY</name>
<protein>
    <submittedName>
        <fullName evidence="3">Uncharacterized protein</fullName>
    </submittedName>
</protein>
<dbReference type="AlphaFoldDB" id="A0A7C4W439"/>
<proteinExistence type="predicted"/>
<organism evidence="3">
    <name type="scientific">Geoglobus ahangari</name>
    <dbReference type="NCBI Taxonomy" id="113653"/>
    <lineage>
        <taxon>Archaea</taxon>
        <taxon>Methanobacteriati</taxon>
        <taxon>Methanobacteriota</taxon>
        <taxon>Archaeoglobi</taxon>
        <taxon>Archaeoglobales</taxon>
        <taxon>Archaeoglobaceae</taxon>
        <taxon>Geoglobus</taxon>
    </lineage>
</organism>
<dbReference type="EMBL" id="DTPI01000009">
    <property type="protein sequence ID" value="HGE65905.1"/>
    <property type="molecule type" value="Genomic_DNA"/>
</dbReference>
<dbReference type="InterPro" id="IPR056613">
    <property type="entry name" value="DUF7287"/>
</dbReference>
<accession>A0A7C4W439</accession>
<dbReference type="EMBL" id="DTAK01000067">
    <property type="protein sequence ID" value="HGU59975.1"/>
    <property type="molecule type" value="Genomic_DNA"/>
</dbReference>
<sequence length="141" mass="16055">MDNSAQVSADYIVGISVFMLSITFVFLFLVNVSAIRESNKNQYLSEVVAEIILNEIRQENAYLINAVNITNLTKLDNDKLNTLLGQRSYNVNITVRNLTDPSDTIKLGDPAPEVEDYGYVKRVIFNYENPSEIYILEVKVW</sequence>
<evidence type="ECO:0000313" key="3">
    <source>
        <dbReference type="EMBL" id="HGU59975.1"/>
    </source>
</evidence>
<keyword evidence="1" id="KW-0812">Transmembrane</keyword>
<comment type="caution">
    <text evidence="3">The sequence shown here is derived from an EMBL/GenBank/DDBJ whole genome shotgun (WGS) entry which is preliminary data.</text>
</comment>
<keyword evidence="1" id="KW-0472">Membrane</keyword>
<dbReference type="Pfam" id="PF23958">
    <property type="entry name" value="DUF7287"/>
    <property type="match status" value="1"/>
</dbReference>
<evidence type="ECO:0000256" key="1">
    <source>
        <dbReference type="SAM" id="Phobius"/>
    </source>
</evidence>
<feature type="transmembrane region" description="Helical" evidence="1">
    <location>
        <begin position="12"/>
        <end position="32"/>
    </location>
</feature>
<dbReference type="EMBL" id="DRUC01000100">
    <property type="protein sequence ID" value="HHF48824.1"/>
    <property type="molecule type" value="Genomic_DNA"/>
</dbReference>
<gene>
    <name evidence="4" type="ORF">ENL48_06820</name>
    <name evidence="3" type="ORF">ENT89_07575</name>
    <name evidence="2" type="ORF">ENX77_02075</name>
</gene>
<evidence type="ECO:0000313" key="4">
    <source>
        <dbReference type="EMBL" id="HHF48824.1"/>
    </source>
</evidence>
<keyword evidence="1" id="KW-1133">Transmembrane helix</keyword>
<evidence type="ECO:0000313" key="2">
    <source>
        <dbReference type="EMBL" id="HGE65905.1"/>
    </source>
</evidence>